<comment type="caution">
    <text evidence="7">The sequence shown here is derived from an EMBL/GenBank/DDBJ whole genome shotgun (WGS) entry which is preliminary data.</text>
</comment>
<evidence type="ECO:0000259" key="5">
    <source>
        <dbReference type="Pfam" id="PF03446"/>
    </source>
</evidence>
<dbReference type="InterPro" id="IPR029154">
    <property type="entry name" value="HIBADH-like_NADP-bd"/>
</dbReference>
<feature type="active site" evidence="4">
    <location>
        <position position="175"/>
    </location>
</feature>
<dbReference type="Gene3D" id="1.10.1040.10">
    <property type="entry name" value="N-(1-d-carboxylethyl)-l-norvaline Dehydrogenase, domain 2"/>
    <property type="match status" value="1"/>
</dbReference>
<evidence type="ECO:0000256" key="2">
    <source>
        <dbReference type="ARBA" id="ARBA00023002"/>
    </source>
</evidence>
<dbReference type="InterPro" id="IPR006115">
    <property type="entry name" value="6PGDH_NADP-bd"/>
</dbReference>
<dbReference type="SUPFAM" id="SSF48179">
    <property type="entry name" value="6-phosphogluconate dehydrogenase C-terminal domain-like"/>
    <property type="match status" value="1"/>
</dbReference>
<gene>
    <name evidence="7" type="ORF">IDH44_25490</name>
</gene>
<proteinExistence type="inferred from homology"/>
<dbReference type="InterPro" id="IPR008927">
    <property type="entry name" value="6-PGluconate_DH-like_C_sf"/>
</dbReference>
<dbReference type="GO" id="GO:0016491">
    <property type="term" value="F:oxidoreductase activity"/>
    <property type="evidence" value="ECO:0007669"/>
    <property type="project" value="UniProtKB-KW"/>
</dbReference>
<dbReference type="InterPro" id="IPR036291">
    <property type="entry name" value="NAD(P)-bd_dom_sf"/>
</dbReference>
<evidence type="ECO:0000256" key="3">
    <source>
        <dbReference type="ARBA" id="ARBA00023027"/>
    </source>
</evidence>
<accession>A0A927BX78</accession>
<evidence type="ECO:0000256" key="4">
    <source>
        <dbReference type="PIRSR" id="PIRSR000103-1"/>
    </source>
</evidence>
<dbReference type="RefSeq" id="WP_190921642.1">
    <property type="nucleotide sequence ID" value="NZ_JACXIZ010000074.1"/>
</dbReference>
<dbReference type="Pfam" id="PF03446">
    <property type="entry name" value="NAD_binding_2"/>
    <property type="match status" value="1"/>
</dbReference>
<evidence type="ECO:0000259" key="6">
    <source>
        <dbReference type="Pfam" id="PF14833"/>
    </source>
</evidence>
<keyword evidence="8" id="KW-1185">Reference proteome</keyword>
<dbReference type="AlphaFoldDB" id="A0A927BX78"/>
<organism evidence="7 8">
    <name type="scientific">Paenibacillus sabuli</name>
    <dbReference type="NCBI Taxonomy" id="2772509"/>
    <lineage>
        <taxon>Bacteria</taxon>
        <taxon>Bacillati</taxon>
        <taxon>Bacillota</taxon>
        <taxon>Bacilli</taxon>
        <taxon>Bacillales</taxon>
        <taxon>Paenibacillaceae</taxon>
        <taxon>Paenibacillus</taxon>
    </lineage>
</organism>
<dbReference type="PIRSF" id="PIRSF000103">
    <property type="entry name" value="HIBADH"/>
    <property type="match status" value="1"/>
</dbReference>
<dbReference type="EMBL" id="JACXIZ010000074">
    <property type="protein sequence ID" value="MBD2848546.1"/>
    <property type="molecule type" value="Genomic_DNA"/>
</dbReference>
<dbReference type="PANTHER" id="PTHR43060">
    <property type="entry name" value="3-HYDROXYISOBUTYRATE DEHYDROGENASE-LIKE 1, MITOCHONDRIAL-RELATED"/>
    <property type="match status" value="1"/>
</dbReference>
<dbReference type="InterPro" id="IPR015815">
    <property type="entry name" value="HIBADH-related"/>
</dbReference>
<dbReference type="Pfam" id="PF14833">
    <property type="entry name" value="NAD_binding_11"/>
    <property type="match status" value="1"/>
</dbReference>
<dbReference type="Gene3D" id="3.40.50.720">
    <property type="entry name" value="NAD(P)-binding Rossmann-like Domain"/>
    <property type="match status" value="1"/>
</dbReference>
<sequence length="290" mass="30685">MNDKQRTIGFAGTGVMGTGMVRNLMKAGYELHVYTRTKAKAQPLLDEGATWQDTPAQLAAASDVVMTIVGYPQDVEEVYYGEQGLLGSAKPGTVLIDLTTSSPELAQRLAESARERGCEALDAPVSGGDVGAREGRLSIMVGGARETYEQVLPILEAIGQNIVYQGPAGAGQHTKMANQIAIASTMMGVVEAIRYAEKAGLDPNTVLRSIESGAAGSWSLSNLGPRMIKGDFEPGFYVKHIIKDMSIALESAEALGLEAHGLALAKSLYERLASAGEADSGTQALYKLYD</sequence>
<feature type="domain" description="3-hydroxyisobutyrate dehydrogenase-like NAD-binding" evidence="6">
    <location>
        <begin position="169"/>
        <end position="289"/>
    </location>
</feature>
<dbReference type="PANTHER" id="PTHR43060:SF15">
    <property type="entry name" value="3-HYDROXYISOBUTYRATE DEHYDROGENASE-LIKE 1, MITOCHONDRIAL-RELATED"/>
    <property type="match status" value="1"/>
</dbReference>
<keyword evidence="3" id="KW-0520">NAD</keyword>
<dbReference type="InterPro" id="IPR013328">
    <property type="entry name" value="6PGD_dom2"/>
</dbReference>
<dbReference type="Proteomes" id="UP000621560">
    <property type="component" value="Unassembled WGS sequence"/>
</dbReference>
<dbReference type="GO" id="GO:0051287">
    <property type="term" value="F:NAD binding"/>
    <property type="evidence" value="ECO:0007669"/>
    <property type="project" value="InterPro"/>
</dbReference>
<protein>
    <submittedName>
        <fullName evidence="7">NAD(P)-dependent oxidoreductase</fullName>
    </submittedName>
</protein>
<feature type="domain" description="6-phosphogluconate dehydrogenase NADP-binding" evidence="5">
    <location>
        <begin position="7"/>
        <end position="166"/>
    </location>
</feature>
<name>A0A927BX78_9BACL</name>
<evidence type="ECO:0000256" key="1">
    <source>
        <dbReference type="ARBA" id="ARBA00009080"/>
    </source>
</evidence>
<evidence type="ECO:0000313" key="8">
    <source>
        <dbReference type="Proteomes" id="UP000621560"/>
    </source>
</evidence>
<comment type="similarity">
    <text evidence="1">Belongs to the HIBADH-related family.</text>
</comment>
<dbReference type="SUPFAM" id="SSF51735">
    <property type="entry name" value="NAD(P)-binding Rossmann-fold domains"/>
    <property type="match status" value="1"/>
</dbReference>
<keyword evidence="2" id="KW-0560">Oxidoreductase</keyword>
<dbReference type="GO" id="GO:0050661">
    <property type="term" value="F:NADP binding"/>
    <property type="evidence" value="ECO:0007669"/>
    <property type="project" value="InterPro"/>
</dbReference>
<reference evidence="7" key="1">
    <citation type="submission" date="2020-09" db="EMBL/GenBank/DDBJ databases">
        <title>A novel bacterium of genus Paenibacillus, isolated from South China Sea.</title>
        <authorList>
            <person name="Huang H."/>
            <person name="Mo K."/>
            <person name="Hu Y."/>
        </authorList>
    </citation>
    <scope>NUCLEOTIDE SEQUENCE</scope>
    <source>
        <strain evidence="7">IB182496</strain>
    </source>
</reference>
<evidence type="ECO:0000313" key="7">
    <source>
        <dbReference type="EMBL" id="MBD2848546.1"/>
    </source>
</evidence>